<reference evidence="3 4" key="1">
    <citation type="submission" date="2024-10" db="EMBL/GenBank/DDBJ databases">
        <title>Updated reference genomes for cyclostephanoid diatoms.</title>
        <authorList>
            <person name="Roberts W.R."/>
            <person name="Alverson A.J."/>
        </authorList>
    </citation>
    <scope>NUCLEOTIDE SEQUENCE [LARGE SCALE GENOMIC DNA]</scope>
    <source>
        <strain evidence="3 4">AJA276-08</strain>
    </source>
</reference>
<proteinExistence type="predicted"/>
<dbReference type="SUPFAM" id="SSF48208">
    <property type="entry name" value="Six-hairpin glycosidases"/>
    <property type="match status" value="1"/>
</dbReference>
<dbReference type="PANTHER" id="PTHR31047">
    <property type="entry name" value="MEIOTICALLY UP-REGULATED GENE 157 PROTEIN"/>
    <property type="match status" value="1"/>
</dbReference>
<keyword evidence="1" id="KW-0812">Transmembrane</keyword>
<accession>A0ABD3P3F8</accession>
<keyword evidence="4" id="KW-1185">Reference proteome</keyword>
<dbReference type="InterPro" id="IPR008313">
    <property type="entry name" value="GH125"/>
</dbReference>
<sequence length="624" mass="71160">MRYGLEIQSTTNYVNIRKRRGGNHSDLNKFISFFFVAFGYLWFRAIISSIFVLDEEILRNVEPSKTAAILRLRQKQGYHSLPKYPIDHRHLNTSLSDRAISQCHNALWHTLETTTTILPNNETFVITGDIPDLWLRDSAAQIHPLLIPNAYNGKSLVQVDAILERVVSGLILKTARYIRYDSYANAFKIHDHEKYNDFDRDVLGRHGYIATWNYELDSACYFMRMIYFFHEVKDAVAIMVDVWIAEQRHEDNAYPNGTLFDCIHCGKPYRYNPSELERGGKGTETAPSIGLTWSGFRPSDDPCKYGYLIPANMFAVAVLKYMEEMAEIVWIDEPLMKKARKLREEIDDGIKRHGVVEHKKYGKIYAYEVDGLGNALLEDDANIPSLLSIPYLGYDYHPKIFANTKRFILSDDNPWFHSGNFDGVEFSGIGSRHTQFIESSIWPMAMIMEGLTSSNSTQKAMLVEKLLVASAGTGWMHESFSANNPKSFSRPWFCWPDSLFAELVMSLTEECPTREHGWYKAVKQENTEKVPTPYCGYCYGAAEHEGDCCNTCDDVLAAHKKKGLDLEKVKLIARQCKCGSCFGAHENEGDCCNTCDDLLAAYKKKNWDASDVQTKAEQCAKMVS</sequence>
<dbReference type="InterPro" id="IPR012341">
    <property type="entry name" value="6hp_glycosidase-like_sf"/>
</dbReference>
<feature type="domain" description="Endoplasmic reticulum vesicle transporter C-terminal" evidence="2">
    <location>
        <begin position="538"/>
        <end position="577"/>
    </location>
</feature>
<dbReference type="Gene3D" id="1.50.10.10">
    <property type="match status" value="1"/>
</dbReference>
<evidence type="ECO:0000259" key="2">
    <source>
        <dbReference type="Pfam" id="PF07970"/>
    </source>
</evidence>
<comment type="caution">
    <text evidence="3">The sequence shown here is derived from an EMBL/GenBank/DDBJ whole genome shotgun (WGS) entry which is preliminary data.</text>
</comment>
<dbReference type="Pfam" id="PF07970">
    <property type="entry name" value="COPIIcoated_ERV"/>
    <property type="match status" value="2"/>
</dbReference>
<dbReference type="AlphaFoldDB" id="A0ABD3P3F8"/>
<gene>
    <name evidence="3" type="ORF">ACHAW5_005920</name>
</gene>
<evidence type="ECO:0000313" key="3">
    <source>
        <dbReference type="EMBL" id="KAL3782710.1"/>
    </source>
</evidence>
<dbReference type="EMBL" id="JALLAZ020001003">
    <property type="protein sequence ID" value="KAL3782710.1"/>
    <property type="molecule type" value="Genomic_DNA"/>
</dbReference>
<dbReference type="PANTHER" id="PTHR31047:SF0">
    <property type="entry name" value="MEIOTICALLY UP-REGULATED GENE 157 PROTEIN"/>
    <property type="match status" value="1"/>
</dbReference>
<dbReference type="SMART" id="SM01149">
    <property type="entry name" value="DUF1237"/>
    <property type="match status" value="1"/>
</dbReference>
<protein>
    <recommendedName>
        <fullName evidence="2">Endoplasmic reticulum vesicle transporter C-terminal domain-containing protein</fullName>
    </recommendedName>
</protein>
<evidence type="ECO:0000256" key="1">
    <source>
        <dbReference type="SAM" id="Phobius"/>
    </source>
</evidence>
<keyword evidence="1" id="KW-0472">Membrane</keyword>
<dbReference type="InterPro" id="IPR008928">
    <property type="entry name" value="6-hairpin_glycosidase_sf"/>
</dbReference>
<organism evidence="3 4">
    <name type="scientific">Stephanodiscus triporus</name>
    <dbReference type="NCBI Taxonomy" id="2934178"/>
    <lineage>
        <taxon>Eukaryota</taxon>
        <taxon>Sar</taxon>
        <taxon>Stramenopiles</taxon>
        <taxon>Ochrophyta</taxon>
        <taxon>Bacillariophyta</taxon>
        <taxon>Coscinodiscophyceae</taxon>
        <taxon>Thalassiosirophycidae</taxon>
        <taxon>Stephanodiscales</taxon>
        <taxon>Stephanodiscaceae</taxon>
        <taxon>Stephanodiscus</taxon>
    </lineage>
</organism>
<feature type="transmembrane region" description="Helical" evidence="1">
    <location>
        <begin position="27"/>
        <end position="53"/>
    </location>
</feature>
<evidence type="ECO:0000313" key="4">
    <source>
        <dbReference type="Proteomes" id="UP001530315"/>
    </source>
</evidence>
<dbReference type="Proteomes" id="UP001530315">
    <property type="component" value="Unassembled WGS sequence"/>
</dbReference>
<dbReference type="Pfam" id="PF06824">
    <property type="entry name" value="Glyco_hydro_125"/>
    <property type="match status" value="1"/>
</dbReference>
<dbReference type="InterPro" id="IPR012936">
    <property type="entry name" value="Erv_C"/>
</dbReference>
<feature type="domain" description="Endoplasmic reticulum vesicle transporter C-terminal" evidence="2">
    <location>
        <begin position="581"/>
        <end position="621"/>
    </location>
</feature>
<keyword evidence="1" id="KW-1133">Transmembrane helix</keyword>
<name>A0ABD3P3F8_9STRA</name>